<dbReference type="GO" id="GO:0006099">
    <property type="term" value="P:tricarboxylic acid cycle"/>
    <property type="evidence" value="ECO:0007669"/>
    <property type="project" value="TreeGrafter"/>
</dbReference>
<organism evidence="4 5">
    <name type="scientific">Neomoorella stamsii</name>
    <dbReference type="NCBI Taxonomy" id="1266720"/>
    <lineage>
        <taxon>Bacteria</taxon>
        <taxon>Bacillati</taxon>
        <taxon>Bacillota</taxon>
        <taxon>Clostridia</taxon>
        <taxon>Neomoorellales</taxon>
        <taxon>Neomoorellaceae</taxon>
        <taxon>Neomoorella</taxon>
    </lineage>
</organism>
<evidence type="ECO:0000259" key="3">
    <source>
        <dbReference type="SMART" id="SM01329"/>
    </source>
</evidence>
<dbReference type="SUPFAM" id="SSF53659">
    <property type="entry name" value="Isocitrate/Isopropylmalate dehydrogenase-like"/>
    <property type="match status" value="1"/>
</dbReference>
<dbReference type="GO" id="GO:0051287">
    <property type="term" value="F:NAD binding"/>
    <property type="evidence" value="ECO:0007669"/>
    <property type="project" value="InterPro"/>
</dbReference>
<dbReference type="Pfam" id="PF00180">
    <property type="entry name" value="Iso_dh"/>
    <property type="match status" value="1"/>
</dbReference>
<dbReference type="GO" id="GO:0004450">
    <property type="term" value="F:isocitrate dehydrogenase (NADP+) activity"/>
    <property type="evidence" value="ECO:0007669"/>
    <property type="project" value="UniProtKB-EC"/>
</dbReference>
<dbReference type="PANTHER" id="PTHR11835">
    <property type="entry name" value="DECARBOXYLATING DEHYDROGENASES-ISOCITRATE, ISOPROPYLMALATE, TARTRATE"/>
    <property type="match status" value="1"/>
</dbReference>
<protein>
    <submittedName>
        <fullName evidence="4">Isocitrate dehydrogenase</fullName>
        <ecNumber evidence="4">1.1.1.42</ecNumber>
    </submittedName>
</protein>
<dbReference type="GO" id="GO:0006102">
    <property type="term" value="P:isocitrate metabolic process"/>
    <property type="evidence" value="ECO:0007669"/>
    <property type="project" value="TreeGrafter"/>
</dbReference>
<proteinExistence type="inferred from homology"/>
<dbReference type="EC" id="1.1.1.42" evidence="4"/>
<comment type="caution">
    <text evidence="4">The sequence shown here is derived from an EMBL/GenBank/DDBJ whole genome shotgun (WGS) entry which is preliminary data.</text>
</comment>
<evidence type="ECO:0000256" key="2">
    <source>
        <dbReference type="ARBA" id="ARBA00023002"/>
    </source>
</evidence>
<reference evidence="4 5" key="1">
    <citation type="submission" date="2018-03" db="EMBL/GenBank/DDBJ databases">
        <title>Genome sequence of Moorella stamsii DSM 26217.</title>
        <authorList>
            <person name="Poehlein A."/>
            <person name="Daniel R."/>
        </authorList>
    </citation>
    <scope>NUCLEOTIDE SEQUENCE [LARGE SCALE GENOMIC DNA]</scope>
    <source>
        <strain evidence="5">DSM 26217</strain>
    </source>
</reference>
<evidence type="ECO:0000256" key="1">
    <source>
        <dbReference type="ARBA" id="ARBA00007769"/>
    </source>
</evidence>
<dbReference type="PROSITE" id="PS00470">
    <property type="entry name" value="IDH_IMDH"/>
    <property type="match status" value="1"/>
</dbReference>
<dbReference type="AlphaFoldDB" id="A0A9X7P740"/>
<feature type="domain" description="Isopropylmalate dehydrogenase-like" evidence="3">
    <location>
        <begin position="5"/>
        <end position="329"/>
    </location>
</feature>
<dbReference type="EMBL" id="PVXL01000023">
    <property type="protein sequence ID" value="PRR76080.1"/>
    <property type="molecule type" value="Genomic_DNA"/>
</dbReference>
<dbReference type="SMART" id="SM01329">
    <property type="entry name" value="Iso_dh"/>
    <property type="match status" value="1"/>
</dbReference>
<comment type="similarity">
    <text evidence="1">Belongs to the isocitrate and isopropylmalate dehydrogenases family.</text>
</comment>
<dbReference type="GO" id="GO:0000287">
    <property type="term" value="F:magnesium ion binding"/>
    <property type="evidence" value="ECO:0007669"/>
    <property type="project" value="InterPro"/>
</dbReference>
<dbReference type="InterPro" id="IPR024084">
    <property type="entry name" value="IsoPropMal-DH-like_dom"/>
</dbReference>
<dbReference type="GO" id="GO:0004449">
    <property type="term" value="F:isocitrate dehydrogenase (NAD+) activity"/>
    <property type="evidence" value="ECO:0007669"/>
    <property type="project" value="TreeGrafter"/>
</dbReference>
<keyword evidence="2 4" id="KW-0560">Oxidoreductase</keyword>
<dbReference type="PANTHER" id="PTHR11835:SF34">
    <property type="entry name" value="ISOCITRATE DEHYDROGENASE [NAD] SUBUNIT ALPHA, MITOCHONDRIAL"/>
    <property type="match status" value="1"/>
</dbReference>
<dbReference type="FunFam" id="3.40.718.10:FF:000014">
    <property type="entry name" value="Isocitrate dehydrogenase (NAD(+))"/>
    <property type="match status" value="1"/>
</dbReference>
<name>A0A9X7P740_9FIRM</name>
<keyword evidence="5" id="KW-1185">Reference proteome</keyword>
<sequence>MLKHVVTLIPGDGTGPELIAAARRVLDASGAGLEWEVMVAGETAQEKYGSVLPEETLASIRKNGVALKGPITTPVGTGFRSVNVALRKELDLYANIRPARNLPNVPSRYEGVDLVIFRENTEDLYAGIEHMVGEEAAESIKIITRKGSERIARAAFEYARRNGRKRVTAGHKANIMKFSDGLFLRTFYEVAQDYPDLTADDRIVDNLSMQLVQKPEQYDVLVLPNLYGDILSDLCAGLVGGLGVAPGANIGDRAAVFEPIHGSAPKYAGQNKVNPLATILSGVMMLEHLGEKEAAGRIQKAILAVLAEGKYLTYDLGGNAGTSEMADAIVRQLEKA</sequence>
<accession>A0A9X7P740</accession>
<evidence type="ECO:0000313" key="4">
    <source>
        <dbReference type="EMBL" id="PRR76080.1"/>
    </source>
</evidence>
<dbReference type="Gene3D" id="3.40.718.10">
    <property type="entry name" value="Isopropylmalate Dehydrogenase"/>
    <property type="match status" value="1"/>
</dbReference>
<dbReference type="InterPro" id="IPR019818">
    <property type="entry name" value="IsoCit/isopropylmalate_DH_CS"/>
</dbReference>
<dbReference type="Proteomes" id="UP000239430">
    <property type="component" value="Unassembled WGS sequence"/>
</dbReference>
<gene>
    <name evidence="4" type="primary">icd</name>
    <name evidence="4" type="ORF">MOST_07010</name>
</gene>
<evidence type="ECO:0000313" key="5">
    <source>
        <dbReference type="Proteomes" id="UP000239430"/>
    </source>
</evidence>